<feature type="region of interest" description="Disordered" evidence="1">
    <location>
        <begin position="1"/>
        <end position="46"/>
    </location>
</feature>
<dbReference type="AlphaFoldDB" id="A0A1X6NK39"/>
<name>A0A1X6NK39_PORUM</name>
<keyword evidence="3" id="KW-1185">Reference proteome</keyword>
<dbReference type="InterPro" id="IPR032675">
    <property type="entry name" value="LRR_dom_sf"/>
</dbReference>
<organism evidence="2 3">
    <name type="scientific">Porphyra umbilicalis</name>
    <name type="common">Purple laver</name>
    <name type="synonym">Red alga</name>
    <dbReference type="NCBI Taxonomy" id="2786"/>
    <lineage>
        <taxon>Eukaryota</taxon>
        <taxon>Rhodophyta</taxon>
        <taxon>Bangiophyceae</taxon>
        <taxon>Bangiales</taxon>
        <taxon>Bangiaceae</taxon>
        <taxon>Porphyra</taxon>
    </lineage>
</organism>
<reference evidence="2 3" key="1">
    <citation type="submission" date="2017-03" db="EMBL/GenBank/DDBJ databases">
        <title>WGS assembly of Porphyra umbilicalis.</title>
        <authorList>
            <person name="Brawley S.H."/>
            <person name="Blouin N.A."/>
            <person name="Ficko-Blean E."/>
            <person name="Wheeler G.L."/>
            <person name="Lohr M."/>
            <person name="Goodson H.V."/>
            <person name="Jenkins J.W."/>
            <person name="Blaby-Haas C.E."/>
            <person name="Helliwell K.E."/>
            <person name="Chan C."/>
            <person name="Marriage T."/>
            <person name="Bhattacharya D."/>
            <person name="Klein A.S."/>
            <person name="Badis Y."/>
            <person name="Brodie J."/>
            <person name="Cao Y."/>
            <person name="Collen J."/>
            <person name="Dittami S.M."/>
            <person name="Gachon C.M."/>
            <person name="Green B.R."/>
            <person name="Karpowicz S."/>
            <person name="Kim J.W."/>
            <person name="Kudahl U."/>
            <person name="Lin S."/>
            <person name="Michel G."/>
            <person name="Mittag M."/>
            <person name="Olson B.J."/>
            <person name="Pangilinan J."/>
            <person name="Peng Y."/>
            <person name="Qiu H."/>
            <person name="Shu S."/>
            <person name="Singer J.T."/>
            <person name="Smith A.G."/>
            <person name="Sprecher B.N."/>
            <person name="Wagner V."/>
            <person name="Wang W."/>
            <person name="Wang Z.-Y."/>
            <person name="Yan J."/>
            <person name="Yarish C."/>
            <person name="Zoeuner-Riek S."/>
            <person name="Zhuang Y."/>
            <person name="Zou Y."/>
            <person name="Lindquist E.A."/>
            <person name="Grimwood J."/>
            <person name="Barry K."/>
            <person name="Rokhsar D.S."/>
            <person name="Schmutz J."/>
            <person name="Stiller J.W."/>
            <person name="Grossman A.R."/>
            <person name="Prochnik S.E."/>
        </authorList>
    </citation>
    <scope>NUCLEOTIDE SEQUENCE [LARGE SCALE GENOMIC DNA]</scope>
    <source>
        <strain evidence="2">4086291</strain>
    </source>
</reference>
<gene>
    <name evidence="2" type="ORF">BU14_2030s0001</name>
</gene>
<dbReference type="Proteomes" id="UP000218209">
    <property type="component" value="Unassembled WGS sequence"/>
</dbReference>
<feature type="compositionally biased region" description="Low complexity" evidence="1">
    <location>
        <begin position="23"/>
        <end position="44"/>
    </location>
</feature>
<sequence length="609" mass="62888">MVIAGDQDRDSAETPPPKRQCFGSAALASTSPSSSSAEAGPASTPVVGPPRVVGFADLPPELLDAVFCRLWFLGARDSPQVVGGEHDGLRGESHATAPLVTAFSWAAVAPAAAVCTRFRRAFLGTVRRLEVRLDEAVVGRFAVRTNPDALPVSRCALARAGTATQVLIEHVADVRRLLPKLPHLASLVVHYIHAAGVQWLPLPAWVPHHLHRELLTAGAAMPSVVSLKWSGNAVVAPSVLGALGSSSRSDSGGGGIKSLTIGGLDVNAGIPGAIDGARARLQQLLTRLAPTLRVLRLREFGCTSLRLKGATSATTFIAGIGRMPQLEELAISFSTLDPHADGGGGVAALAEADAAAAAAPLPDQFPALKRLQLRNLVGSGVAVLANLCRPAQLATVQLLAPMAVDTGALVSALATSPASPRKLVLSYGVEWDCLPAARWGEALAATEELYLGFAVELRDVDGNPVEAASTPLTASAMRALSALPSLKSLRLTNATLHGAAVMVASLPRVESLTLFTPIFFSGAAAALVHALSCRSPRLATLTVARGWQGHLASGLYVAVGLRALRALSVKGTVLPANDDEAAATALAIGALRATRPDARVVWMGEAEGG</sequence>
<accession>A0A1X6NK39</accession>
<feature type="compositionally biased region" description="Basic and acidic residues" evidence="1">
    <location>
        <begin position="1"/>
        <end position="12"/>
    </location>
</feature>
<evidence type="ECO:0000256" key="1">
    <source>
        <dbReference type="SAM" id="MobiDB-lite"/>
    </source>
</evidence>
<dbReference type="EMBL" id="KV919910">
    <property type="protein sequence ID" value="OSX68965.1"/>
    <property type="molecule type" value="Genomic_DNA"/>
</dbReference>
<evidence type="ECO:0000313" key="2">
    <source>
        <dbReference type="EMBL" id="OSX68965.1"/>
    </source>
</evidence>
<dbReference type="SUPFAM" id="SSF52047">
    <property type="entry name" value="RNI-like"/>
    <property type="match status" value="1"/>
</dbReference>
<dbReference type="Gene3D" id="3.80.10.10">
    <property type="entry name" value="Ribonuclease Inhibitor"/>
    <property type="match status" value="1"/>
</dbReference>
<proteinExistence type="predicted"/>
<evidence type="ECO:0000313" key="3">
    <source>
        <dbReference type="Proteomes" id="UP000218209"/>
    </source>
</evidence>
<evidence type="ECO:0008006" key="4">
    <source>
        <dbReference type="Google" id="ProtNLM"/>
    </source>
</evidence>
<protein>
    <recommendedName>
        <fullName evidence="4">F-box domain-containing protein</fullName>
    </recommendedName>
</protein>